<evidence type="ECO:0000313" key="2">
    <source>
        <dbReference type="EMBL" id="KKL69792.1"/>
    </source>
</evidence>
<dbReference type="EMBL" id="LAZR01026100">
    <property type="protein sequence ID" value="KKL69792.1"/>
    <property type="molecule type" value="Genomic_DNA"/>
</dbReference>
<evidence type="ECO:0000256" key="1">
    <source>
        <dbReference type="SAM" id="Coils"/>
    </source>
</evidence>
<dbReference type="AlphaFoldDB" id="A0A0F9H3C3"/>
<proteinExistence type="predicted"/>
<keyword evidence="1" id="KW-0175">Coiled coil</keyword>
<feature type="coiled-coil region" evidence="1">
    <location>
        <begin position="3"/>
        <end position="42"/>
    </location>
</feature>
<gene>
    <name evidence="2" type="ORF">LCGC14_2111330</name>
</gene>
<sequence length="46" mass="5535">MDKEYKSERMKEAERLIEELSHSQLETLSKALEKRLKERESNNGRN</sequence>
<accession>A0A0F9H3C3</accession>
<protein>
    <submittedName>
        <fullName evidence="2">Uncharacterized protein</fullName>
    </submittedName>
</protein>
<name>A0A0F9H3C3_9ZZZZ</name>
<reference evidence="2" key="1">
    <citation type="journal article" date="2015" name="Nature">
        <title>Complex archaea that bridge the gap between prokaryotes and eukaryotes.</title>
        <authorList>
            <person name="Spang A."/>
            <person name="Saw J.H."/>
            <person name="Jorgensen S.L."/>
            <person name="Zaremba-Niedzwiedzka K."/>
            <person name="Martijn J."/>
            <person name="Lind A.E."/>
            <person name="van Eijk R."/>
            <person name="Schleper C."/>
            <person name="Guy L."/>
            <person name="Ettema T.J."/>
        </authorList>
    </citation>
    <scope>NUCLEOTIDE SEQUENCE</scope>
</reference>
<comment type="caution">
    <text evidence="2">The sequence shown here is derived from an EMBL/GenBank/DDBJ whole genome shotgun (WGS) entry which is preliminary data.</text>
</comment>
<organism evidence="2">
    <name type="scientific">marine sediment metagenome</name>
    <dbReference type="NCBI Taxonomy" id="412755"/>
    <lineage>
        <taxon>unclassified sequences</taxon>
        <taxon>metagenomes</taxon>
        <taxon>ecological metagenomes</taxon>
    </lineage>
</organism>